<dbReference type="Proteomes" id="UP001320245">
    <property type="component" value="Unassembled WGS sequence"/>
</dbReference>
<comment type="caution">
    <text evidence="2">The sequence shown here is derived from an EMBL/GenBank/DDBJ whole genome shotgun (WGS) entry which is preliminary data.</text>
</comment>
<keyword evidence="3" id="KW-1185">Reference proteome</keyword>
<protein>
    <submittedName>
        <fullName evidence="2">Uncharacterized protein</fullName>
    </submittedName>
</protein>
<feature type="compositionally biased region" description="Low complexity" evidence="1">
    <location>
        <begin position="51"/>
        <end position="65"/>
    </location>
</feature>
<proteinExistence type="predicted"/>
<evidence type="ECO:0000313" key="2">
    <source>
        <dbReference type="EMBL" id="KAK7745782.1"/>
    </source>
</evidence>
<name>A0AAN9UFG5_9PEZI</name>
<accession>A0AAN9UFG5</accession>
<reference evidence="2 3" key="1">
    <citation type="journal article" date="2023" name="PLoS ONE">
        <title>Cytospora paraplurivora sp. nov. isolated from orchards with fruit tree decline syndrome in Ontario, Canada.</title>
        <authorList>
            <person name="Ilyukhin E."/>
            <person name="Nguyen H.D.T."/>
            <person name="Castle A.J."/>
            <person name="Ellouze W."/>
        </authorList>
    </citation>
    <scope>NUCLEOTIDE SEQUENCE [LARGE SCALE GENOMIC DNA]</scope>
    <source>
        <strain evidence="2 3">FDS-564</strain>
    </source>
</reference>
<evidence type="ECO:0000256" key="1">
    <source>
        <dbReference type="SAM" id="MobiDB-lite"/>
    </source>
</evidence>
<organism evidence="2 3">
    <name type="scientific">Cytospora paraplurivora</name>
    <dbReference type="NCBI Taxonomy" id="2898453"/>
    <lineage>
        <taxon>Eukaryota</taxon>
        <taxon>Fungi</taxon>
        <taxon>Dikarya</taxon>
        <taxon>Ascomycota</taxon>
        <taxon>Pezizomycotina</taxon>
        <taxon>Sordariomycetes</taxon>
        <taxon>Sordariomycetidae</taxon>
        <taxon>Diaporthales</taxon>
        <taxon>Cytosporaceae</taxon>
        <taxon>Cytospora</taxon>
    </lineage>
</organism>
<sequence>MPQDLPPVGGYDSVQYKKAWERDGIWRSRWRPATGDSDFTFDRNTSIWTWTSAGATSGDSTTPGTNMSNGTEDMVPAIPQLCSNGCEGPIRRLSDFDVIDEDEKAWHQ</sequence>
<dbReference type="EMBL" id="JAJSPL020000007">
    <property type="protein sequence ID" value="KAK7745782.1"/>
    <property type="molecule type" value="Genomic_DNA"/>
</dbReference>
<evidence type="ECO:0000313" key="3">
    <source>
        <dbReference type="Proteomes" id="UP001320245"/>
    </source>
</evidence>
<dbReference type="AlphaFoldDB" id="A0AAN9UFG5"/>
<gene>
    <name evidence="2" type="ORF">SLS53_002499</name>
</gene>
<feature type="region of interest" description="Disordered" evidence="1">
    <location>
        <begin position="51"/>
        <end position="76"/>
    </location>
</feature>